<dbReference type="PROSITE" id="PS50801">
    <property type="entry name" value="STAS"/>
    <property type="match status" value="1"/>
</dbReference>
<dbReference type="Pfam" id="PF01740">
    <property type="entry name" value="STAS"/>
    <property type="match status" value="1"/>
</dbReference>
<dbReference type="EMBL" id="JACHWY010000001">
    <property type="protein sequence ID" value="MBB3047214.1"/>
    <property type="molecule type" value="Genomic_DNA"/>
</dbReference>
<evidence type="ECO:0000259" key="1">
    <source>
        <dbReference type="PROSITE" id="PS50801"/>
    </source>
</evidence>
<dbReference type="InterPro" id="IPR002645">
    <property type="entry name" value="STAS_dom"/>
</dbReference>
<sequence length="137" mass="14491">MANSDIAISRRQIGGETPMVVSEITDNCLYTGLFGSLDSTRMAAVSDKLTATSERAETRHVIVDLGNVDAIDSAVANQLVRLADTLMLVGVKTIFCGIKGVIARTMVGAGITLNGYHATRDLKSALQLSLKLTAEGH</sequence>
<feature type="domain" description="STAS" evidence="1">
    <location>
        <begin position="35"/>
        <end position="129"/>
    </location>
</feature>
<organism evidence="2 3">
    <name type="scientific">Litorivivens lipolytica</name>
    <dbReference type="NCBI Taxonomy" id="1524264"/>
    <lineage>
        <taxon>Bacteria</taxon>
        <taxon>Pseudomonadati</taxon>
        <taxon>Pseudomonadota</taxon>
        <taxon>Gammaproteobacteria</taxon>
        <taxon>Litorivivens</taxon>
    </lineage>
</organism>
<dbReference type="Gene3D" id="3.30.750.24">
    <property type="entry name" value="STAS domain"/>
    <property type="match status" value="1"/>
</dbReference>
<keyword evidence="3" id="KW-1185">Reference proteome</keyword>
<accession>A0A7W4W4E4</accession>
<dbReference type="InterPro" id="IPR036513">
    <property type="entry name" value="STAS_dom_sf"/>
</dbReference>
<evidence type="ECO:0000313" key="2">
    <source>
        <dbReference type="EMBL" id="MBB3047214.1"/>
    </source>
</evidence>
<dbReference type="RefSeq" id="WP_183409851.1">
    <property type="nucleotide sequence ID" value="NZ_JACHWY010000001.1"/>
</dbReference>
<dbReference type="PANTHER" id="PTHR33745">
    <property type="entry name" value="RSBT ANTAGONIST PROTEIN RSBS-RELATED"/>
    <property type="match status" value="1"/>
</dbReference>
<dbReference type="AlphaFoldDB" id="A0A7W4W4E4"/>
<proteinExistence type="predicted"/>
<dbReference type="InterPro" id="IPR051932">
    <property type="entry name" value="Bact_StressResp_Reg"/>
</dbReference>
<comment type="caution">
    <text evidence="2">The sequence shown here is derived from an EMBL/GenBank/DDBJ whole genome shotgun (WGS) entry which is preliminary data.</text>
</comment>
<name>A0A7W4W4E4_9GAMM</name>
<evidence type="ECO:0000313" key="3">
    <source>
        <dbReference type="Proteomes" id="UP000537130"/>
    </source>
</evidence>
<dbReference type="SUPFAM" id="SSF52091">
    <property type="entry name" value="SpoIIaa-like"/>
    <property type="match status" value="1"/>
</dbReference>
<dbReference type="Proteomes" id="UP000537130">
    <property type="component" value="Unassembled WGS sequence"/>
</dbReference>
<dbReference type="CDD" id="cd07041">
    <property type="entry name" value="STAS_RsbR_RsbS_like"/>
    <property type="match status" value="1"/>
</dbReference>
<reference evidence="2 3" key="1">
    <citation type="submission" date="2020-08" db="EMBL/GenBank/DDBJ databases">
        <title>Genomic Encyclopedia of Type Strains, Phase III (KMG-III): the genomes of soil and plant-associated and newly described type strains.</title>
        <authorList>
            <person name="Whitman W."/>
        </authorList>
    </citation>
    <scope>NUCLEOTIDE SEQUENCE [LARGE SCALE GENOMIC DNA]</scope>
    <source>
        <strain evidence="2 3">CECT 8654</strain>
    </source>
</reference>
<gene>
    <name evidence="2" type="ORF">FHR99_001450</name>
</gene>
<protein>
    <submittedName>
        <fullName evidence="2">RsbT co-antagonist protein RsbR</fullName>
    </submittedName>
</protein>